<dbReference type="Pfam" id="PF22677">
    <property type="entry name" value="Ble-like_N"/>
    <property type="match status" value="1"/>
</dbReference>
<dbReference type="AlphaFoldDB" id="A0A559IXT9"/>
<organism evidence="2 3">
    <name type="scientific">Paenibacillus agilis</name>
    <dbReference type="NCBI Taxonomy" id="3020863"/>
    <lineage>
        <taxon>Bacteria</taxon>
        <taxon>Bacillati</taxon>
        <taxon>Bacillota</taxon>
        <taxon>Bacilli</taxon>
        <taxon>Bacillales</taxon>
        <taxon>Paenibacillaceae</taxon>
        <taxon>Paenibacillus</taxon>
    </lineage>
</organism>
<keyword evidence="3" id="KW-1185">Reference proteome</keyword>
<dbReference type="PANTHER" id="PTHR33993:SF14">
    <property type="entry name" value="GB|AAF24581.1"/>
    <property type="match status" value="1"/>
</dbReference>
<protein>
    <submittedName>
        <fullName evidence="2">VOC family protein</fullName>
    </submittedName>
</protein>
<dbReference type="SUPFAM" id="SSF54593">
    <property type="entry name" value="Glyoxalase/Bleomycin resistance protein/Dihydroxybiphenyl dioxygenase"/>
    <property type="match status" value="2"/>
</dbReference>
<reference evidence="2 3" key="1">
    <citation type="submission" date="2019-07" db="EMBL/GenBank/DDBJ databases">
        <authorList>
            <person name="Kim J."/>
        </authorList>
    </citation>
    <scope>NUCLEOTIDE SEQUENCE [LARGE SCALE GENOMIC DNA]</scope>
    <source>
        <strain evidence="2 3">N4</strain>
    </source>
</reference>
<dbReference type="Proteomes" id="UP000318102">
    <property type="component" value="Unassembled WGS sequence"/>
</dbReference>
<dbReference type="OrthoDB" id="9804235at2"/>
<dbReference type="Gene3D" id="3.10.180.10">
    <property type="entry name" value="2,3-Dihydroxybiphenyl 1,2-Dioxygenase, domain 1"/>
    <property type="match status" value="2"/>
</dbReference>
<feature type="domain" description="VOC" evidence="1">
    <location>
        <begin position="9"/>
        <end position="126"/>
    </location>
</feature>
<dbReference type="InterPro" id="IPR052164">
    <property type="entry name" value="Anthracycline_SecMetBiosynth"/>
</dbReference>
<evidence type="ECO:0000313" key="3">
    <source>
        <dbReference type="Proteomes" id="UP000318102"/>
    </source>
</evidence>
<dbReference type="InterPro" id="IPR041581">
    <property type="entry name" value="Glyoxalase_6"/>
</dbReference>
<dbReference type="CDD" id="cd07247">
    <property type="entry name" value="SgaA_N_like"/>
    <property type="match status" value="2"/>
</dbReference>
<dbReference type="InterPro" id="IPR037523">
    <property type="entry name" value="VOC_core"/>
</dbReference>
<dbReference type="PANTHER" id="PTHR33993">
    <property type="entry name" value="GLYOXALASE-RELATED"/>
    <property type="match status" value="1"/>
</dbReference>
<evidence type="ECO:0000313" key="2">
    <source>
        <dbReference type="EMBL" id="TVX92452.1"/>
    </source>
</evidence>
<gene>
    <name evidence="2" type="ORF">FPZ44_04905</name>
</gene>
<dbReference type="PROSITE" id="PS51819">
    <property type="entry name" value="VOC"/>
    <property type="match status" value="2"/>
</dbReference>
<accession>A0A559IXT9</accession>
<feature type="domain" description="VOC" evidence="1">
    <location>
        <begin position="141"/>
        <end position="252"/>
    </location>
</feature>
<comment type="caution">
    <text evidence="2">The sequence shown here is derived from an EMBL/GenBank/DDBJ whole genome shotgun (WGS) entry which is preliminary data.</text>
</comment>
<proteinExistence type="predicted"/>
<dbReference type="Pfam" id="PF18029">
    <property type="entry name" value="Glyoxalase_6"/>
    <property type="match status" value="1"/>
</dbReference>
<dbReference type="EMBL" id="VNJK01000001">
    <property type="protein sequence ID" value="TVX92452.1"/>
    <property type="molecule type" value="Genomic_DNA"/>
</dbReference>
<evidence type="ECO:0000259" key="1">
    <source>
        <dbReference type="PROSITE" id="PS51819"/>
    </source>
</evidence>
<dbReference type="InterPro" id="IPR053863">
    <property type="entry name" value="Glyoxy/Ble-like_N"/>
</dbReference>
<name>A0A559IXT9_9BACL</name>
<dbReference type="InterPro" id="IPR029068">
    <property type="entry name" value="Glyas_Bleomycin-R_OHBP_Dase"/>
</dbReference>
<sequence length="255" mass="28679">MENYRAEHEFCWLDLKVTDISAAQVFYQEVLGWQFKEEAWPNRMYTTIYANHGKLGGFTDVNSPIFPPGTKPHISLYMAVDNVEQSAVKVEEVGGTILIPPFDMADFGRMAVIQDNAGAVISIWESEQFKGMNVDASCEGAPCWFELETTDIERSGEFYREVFNWNVERIEDSSLLRVCRYGGKSVGGMKQVASGTGISQWRVGYTVIDLDKTAKKAIALGARLTTDVYHFQAGRRIDLIDPEGVPIIFMEQAHN</sequence>
<dbReference type="RefSeq" id="WP_144987933.1">
    <property type="nucleotide sequence ID" value="NZ_VNJK01000001.1"/>
</dbReference>